<feature type="compositionally biased region" description="Basic and acidic residues" evidence="2">
    <location>
        <begin position="404"/>
        <end position="427"/>
    </location>
</feature>
<feature type="region of interest" description="Disordered" evidence="2">
    <location>
        <begin position="350"/>
        <end position="392"/>
    </location>
</feature>
<feature type="region of interest" description="Disordered" evidence="2">
    <location>
        <begin position="201"/>
        <end position="235"/>
    </location>
</feature>
<feature type="region of interest" description="Disordered" evidence="2">
    <location>
        <begin position="1"/>
        <end position="87"/>
    </location>
</feature>
<dbReference type="EMBL" id="JALJOV010002016">
    <property type="protein sequence ID" value="KAK9836242.1"/>
    <property type="molecule type" value="Genomic_DNA"/>
</dbReference>
<feature type="compositionally biased region" description="Low complexity" evidence="2">
    <location>
        <begin position="223"/>
        <end position="235"/>
    </location>
</feature>
<comment type="caution">
    <text evidence="3">The sequence shown here is derived from an EMBL/GenBank/DDBJ whole genome shotgun (WGS) entry which is preliminary data.</text>
</comment>
<dbReference type="Gene3D" id="1.10.287.620">
    <property type="entry name" value="Helix Hairpins"/>
    <property type="match status" value="1"/>
</dbReference>
<evidence type="ECO:0000256" key="2">
    <source>
        <dbReference type="SAM" id="MobiDB-lite"/>
    </source>
</evidence>
<feature type="compositionally biased region" description="Polar residues" evidence="2">
    <location>
        <begin position="428"/>
        <end position="437"/>
    </location>
</feature>
<feature type="compositionally biased region" description="Basic and acidic residues" evidence="2">
    <location>
        <begin position="378"/>
        <end position="387"/>
    </location>
</feature>
<feature type="coiled-coil region" evidence="1">
    <location>
        <begin position="492"/>
        <end position="558"/>
    </location>
</feature>
<reference evidence="3 4" key="1">
    <citation type="journal article" date="2024" name="Nat. Commun.">
        <title>Phylogenomics reveals the evolutionary origins of lichenization in chlorophyte algae.</title>
        <authorList>
            <person name="Puginier C."/>
            <person name="Libourel C."/>
            <person name="Otte J."/>
            <person name="Skaloud P."/>
            <person name="Haon M."/>
            <person name="Grisel S."/>
            <person name="Petersen M."/>
            <person name="Berrin J.G."/>
            <person name="Delaux P.M."/>
            <person name="Dal Grande F."/>
            <person name="Keller J."/>
        </authorList>
    </citation>
    <scope>NUCLEOTIDE SEQUENCE [LARGE SCALE GENOMIC DNA]</scope>
    <source>
        <strain evidence="3 4">SAG 2523</strain>
    </source>
</reference>
<evidence type="ECO:0000313" key="3">
    <source>
        <dbReference type="EMBL" id="KAK9836242.1"/>
    </source>
</evidence>
<protein>
    <submittedName>
        <fullName evidence="3">Uncharacterized protein</fullName>
    </submittedName>
</protein>
<dbReference type="AlphaFoldDB" id="A0AAW1RRI4"/>
<keyword evidence="1" id="KW-0175">Coiled coil</keyword>
<accession>A0AAW1RRI4</accession>
<feature type="compositionally biased region" description="Low complexity" evidence="2">
    <location>
        <begin position="114"/>
        <end position="129"/>
    </location>
</feature>
<organism evidence="3 4">
    <name type="scientific">Apatococcus fuscideae</name>
    <dbReference type="NCBI Taxonomy" id="2026836"/>
    <lineage>
        <taxon>Eukaryota</taxon>
        <taxon>Viridiplantae</taxon>
        <taxon>Chlorophyta</taxon>
        <taxon>core chlorophytes</taxon>
        <taxon>Trebouxiophyceae</taxon>
        <taxon>Chlorellales</taxon>
        <taxon>Chlorellaceae</taxon>
        <taxon>Apatococcus</taxon>
    </lineage>
</organism>
<name>A0AAW1RRI4_9CHLO</name>
<proteinExistence type="predicted"/>
<evidence type="ECO:0000256" key="1">
    <source>
        <dbReference type="SAM" id="Coils"/>
    </source>
</evidence>
<feature type="compositionally biased region" description="Low complexity" evidence="2">
    <location>
        <begin position="141"/>
        <end position="151"/>
    </location>
</feature>
<feature type="region of interest" description="Disordered" evidence="2">
    <location>
        <begin position="404"/>
        <end position="437"/>
    </location>
</feature>
<feature type="compositionally biased region" description="Basic and acidic residues" evidence="2">
    <location>
        <begin position="204"/>
        <end position="217"/>
    </location>
</feature>
<feature type="compositionally biased region" description="Basic and acidic residues" evidence="2">
    <location>
        <begin position="350"/>
        <end position="365"/>
    </location>
</feature>
<gene>
    <name evidence="3" type="ORF">WJX84_009083</name>
</gene>
<sequence length="651" mass="72298">MAYAPSLGSEPESGSFIAANRQQDVDMALEQAEQMLGIPTPPPMQLRTQAASYDPRRVQSGPSQAFKGRTVSQPQDEESSNETRRNWEDALASKDRAIAQLGKALEAHNQAARADASSPSFQQQAPSQAHFRGIMAEAQREAAAQGREAAAAAARAEAQRLSQHQMQLDIQQRVLQQHQQLTQLQEQNQAFKATLEQVVQSKAQDSRRHSSDADVRRSAPTSLREAGGRRQQQLQEAQTELAQAQAQLALKDASNRKYKDAVRALRARLGKAGAALEHSEQKAQRLEASLAQQSPARTSRQLQEAQAQVGIAEQRMEAQRCELRQQQQEIEGMQQALSRAANQAETLAEELHEMQSRCSKHEQSSARHKQRAEDAEERAEQQRREASSLRQQMGVLKERLADALKQSGEQREGTEEQLAEVERRRQDAQAQTKAAQEALKTTQQALAKVQSQLAEAHERIRAGESSRLEQESSLQALKLEQGSAARHQQEGEKALERAQQVARQEVAAARTEWDMQHRLELQQIQDARLEAQKARIAEQRLEGRIRELDSTLQQSSNALTTTRQALTEQSQRASSLEAKLSSTTAAGGIKERALAQLKDQCALQKQQHAQAQHILKEQVASYANALGSAEQRFSDLEAVVRRMAARTVAGL</sequence>
<evidence type="ECO:0000313" key="4">
    <source>
        <dbReference type="Proteomes" id="UP001485043"/>
    </source>
</evidence>
<dbReference type="Proteomes" id="UP001485043">
    <property type="component" value="Unassembled WGS sequence"/>
</dbReference>
<keyword evidence="4" id="KW-1185">Reference proteome</keyword>
<feature type="region of interest" description="Disordered" evidence="2">
    <location>
        <begin position="103"/>
        <end position="151"/>
    </location>
</feature>